<sequence length="878" mass="96848">MASSQQPEVQLAQRLASNEKPVRTRALRKLKKYISAREGAAGGFSAEELLKLWKGLFYCLWMQDKPLLQEELSSQISNLVHSFPHADKQLLFLQSFLQTMKREWTGIDRLRMDKFFQLIRFMFRQTFEVLKRNSWDSRAVTGFLELLGSQLLQSDSETPAGLQLHILELYLTELAAVGSAELTAEQNLTFIDPFCRTVAKTKNQMLFSAICRSIFSTIIDQAPFALEDLMREVGQAEESDPEDGEGGAQTQKGGDRGKLVNGKDSSDAEEEEEDLLPLDLESQLSGDEDIGPVLQFDYAAVADRLLALAGRGSTPGQNRRKLYRIVKVLKDLSEGVFPQDEYPEEVSTDEDDDMFGSRKRMKRAARLGRGEEEPAAGQKKASKSGSDVTKQQNQEDEPADAAVKKKKKKRKKEVLGDEVNSEDQTAADVKTAEERLQRAADPSEGPEETPELKAAEEEVSTAVQKDQPKRKKSTKAELQELQQTSAPAETENGGSLMKKKRRRRRRRKSKVLGVEAEEASEPPESKDEAPAEITNKAKKMKARAGPPVNGSPASVKAEGGVESSVVGPKRRKVSSIRMKKSPRAEEADQQETAGPEVSAGALQQPEATGDEQKSGADVDPKPLESPEPGPVSPLKKRKKRKVSAAEQARGDAESLQAGDEKTPEVTMATAAKKKKMNGPQSQISEETRLTTEPPSVDCQEKVKKKRRKKIPVEFEFEADELKEAAEGKMDAKKPQQVKGAADPASPLKTKAGPGSGSDFVSFQTRTVVPKPLFCKTRVGQVTPHSKKKKKPTPTSELKKVTFGLKNNQTAEFRKSDRSLLLSPEGSSRVPFDPEQKPKFGVLKSPPTTPITGKKRSKTKTSKTAKGPGKRRPLASDFF</sequence>
<feature type="compositionally biased region" description="Basic residues" evidence="5">
    <location>
        <begin position="497"/>
        <end position="510"/>
    </location>
</feature>
<reference evidence="6" key="3">
    <citation type="submission" date="2025-08" db="UniProtKB">
        <authorList>
            <consortium name="Ensembl"/>
        </authorList>
    </citation>
    <scope>IDENTIFICATION</scope>
    <source>
        <strain evidence="6">HSOK</strain>
    </source>
</reference>
<feature type="region of interest" description="Disordered" evidence="5">
    <location>
        <begin position="234"/>
        <end position="275"/>
    </location>
</feature>
<evidence type="ECO:0000256" key="3">
    <source>
        <dbReference type="ARBA" id="ARBA00022552"/>
    </source>
</evidence>
<accession>A0A3P9H795</accession>
<feature type="compositionally biased region" description="Basic residues" evidence="5">
    <location>
        <begin position="568"/>
        <end position="581"/>
    </location>
</feature>
<feature type="region of interest" description="Disordered" evidence="5">
    <location>
        <begin position="338"/>
        <end position="704"/>
    </location>
</feature>
<feature type="compositionally biased region" description="Acidic residues" evidence="5">
    <location>
        <begin position="235"/>
        <end position="245"/>
    </location>
</feature>
<dbReference type="AlphaFoldDB" id="A0A3P9H795"/>
<feature type="region of interest" description="Disordered" evidence="5">
    <location>
        <begin position="725"/>
        <end position="758"/>
    </location>
</feature>
<dbReference type="PANTHER" id="PTHR13026">
    <property type="entry name" value="NNP-1 PROTEIN NOVEL NUCLEAR PROTEIN 1 NOP52"/>
    <property type="match status" value="1"/>
</dbReference>
<feature type="region of interest" description="Disordered" evidence="5">
    <location>
        <begin position="772"/>
        <end position="878"/>
    </location>
</feature>
<organism evidence="6 7">
    <name type="scientific">Oryzias latipes</name>
    <name type="common">Japanese rice fish</name>
    <name type="synonym">Japanese killifish</name>
    <dbReference type="NCBI Taxonomy" id="8090"/>
    <lineage>
        <taxon>Eukaryota</taxon>
        <taxon>Metazoa</taxon>
        <taxon>Chordata</taxon>
        <taxon>Craniata</taxon>
        <taxon>Vertebrata</taxon>
        <taxon>Euteleostomi</taxon>
        <taxon>Actinopterygii</taxon>
        <taxon>Neopterygii</taxon>
        <taxon>Teleostei</taxon>
        <taxon>Neoteleostei</taxon>
        <taxon>Acanthomorphata</taxon>
        <taxon>Ovalentaria</taxon>
        <taxon>Atherinomorphae</taxon>
        <taxon>Beloniformes</taxon>
        <taxon>Adrianichthyidae</taxon>
        <taxon>Oryziinae</taxon>
        <taxon>Oryzias</taxon>
    </lineage>
</organism>
<evidence type="ECO:0000313" key="6">
    <source>
        <dbReference type="Ensembl" id="ENSORLP00015003672.1"/>
    </source>
</evidence>
<dbReference type="GO" id="GO:0030688">
    <property type="term" value="C:preribosome, small subunit precursor"/>
    <property type="evidence" value="ECO:0007669"/>
    <property type="project" value="InterPro"/>
</dbReference>
<evidence type="ECO:0008006" key="8">
    <source>
        <dbReference type="Google" id="ProtNLM"/>
    </source>
</evidence>
<feature type="compositionally biased region" description="Polar residues" evidence="5">
    <location>
        <begin position="383"/>
        <end position="392"/>
    </location>
</feature>
<feature type="compositionally biased region" description="Basic residues" evidence="5">
    <location>
        <begin position="852"/>
        <end position="872"/>
    </location>
</feature>
<proteinExistence type="inferred from homology"/>
<comment type="similarity">
    <text evidence="2">Belongs to the RRP1 family.</text>
</comment>
<dbReference type="Proteomes" id="UP000265200">
    <property type="component" value="Chromosome 21"/>
</dbReference>
<dbReference type="GO" id="GO:0005634">
    <property type="term" value="C:nucleus"/>
    <property type="evidence" value="ECO:0007669"/>
    <property type="project" value="UniProtKB-SubCell"/>
</dbReference>
<dbReference type="InterPro" id="IPR010301">
    <property type="entry name" value="RRP1"/>
</dbReference>
<dbReference type="Pfam" id="PF05997">
    <property type="entry name" value="Nop52"/>
    <property type="match status" value="1"/>
</dbReference>
<comment type="subcellular location">
    <subcellularLocation>
        <location evidence="1">Nucleus</location>
    </subcellularLocation>
</comment>
<keyword evidence="3" id="KW-0698">rRNA processing</keyword>
<feature type="compositionally biased region" description="Basic and acidic residues" evidence="5">
    <location>
        <begin position="648"/>
        <end position="663"/>
    </location>
</feature>
<reference key="1">
    <citation type="journal article" date="2007" name="Nature">
        <title>The medaka draft genome and insights into vertebrate genome evolution.</title>
        <authorList>
            <person name="Kasahara M."/>
            <person name="Naruse K."/>
            <person name="Sasaki S."/>
            <person name="Nakatani Y."/>
            <person name="Qu W."/>
            <person name="Ahsan B."/>
            <person name="Yamada T."/>
            <person name="Nagayasu Y."/>
            <person name="Doi K."/>
            <person name="Kasai Y."/>
            <person name="Jindo T."/>
            <person name="Kobayashi D."/>
            <person name="Shimada A."/>
            <person name="Toyoda A."/>
            <person name="Kuroki Y."/>
            <person name="Fujiyama A."/>
            <person name="Sasaki T."/>
            <person name="Shimizu A."/>
            <person name="Asakawa S."/>
            <person name="Shimizu N."/>
            <person name="Hashimoto S."/>
            <person name="Yang J."/>
            <person name="Lee Y."/>
            <person name="Matsushima K."/>
            <person name="Sugano S."/>
            <person name="Sakaizumi M."/>
            <person name="Narita T."/>
            <person name="Ohishi K."/>
            <person name="Haga S."/>
            <person name="Ohta F."/>
            <person name="Nomoto H."/>
            <person name="Nogata K."/>
            <person name="Morishita T."/>
            <person name="Endo T."/>
            <person name="Shin-I T."/>
            <person name="Takeda H."/>
            <person name="Morishita S."/>
            <person name="Kohara Y."/>
        </authorList>
    </citation>
    <scope>NUCLEOTIDE SEQUENCE [LARGE SCALE GENOMIC DNA]</scope>
    <source>
        <strain>Hd-rR</strain>
    </source>
</reference>
<evidence type="ECO:0000256" key="2">
    <source>
        <dbReference type="ARBA" id="ARBA00006374"/>
    </source>
</evidence>
<reference evidence="6 7" key="2">
    <citation type="submission" date="2017-04" db="EMBL/GenBank/DDBJ databases">
        <title>CpG methylation of centromeres and impact of large insertions on vertebrate speciation.</title>
        <authorList>
            <person name="Ichikawa K."/>
            <person name="Yoshimura J."/>
            <person name="Morishita S."/>
        </authorList>
    </citation>
    <scope>NUCLEOTIDE SEQUENCE</scope>
    <source>
        <strain evidence="6 7">HSOK</strain>
    </source>
</reference>
<evidence type="ECO:0000256" key="1">
    <source>
        <dbReference type="ARBA" id="ARBA00004123"/>
    </source>
</evidence>
<evidence type="ECO:0000313" key="7">
    <source>
        <dbReference type="Proteomes" id="UP000265200"/>
    </source>
</evidence>
<reference evidence="6" key="4">
    <citation type="submission" date="2025-09" db="UniProtKB">
        <authorList>
            <consortium name="Ensembl"/>
        </authorList>
    </citation>
    <scope>IDENTIFICATION</scope>
    <source>
        <strain evidence="6">HSOK</strain>
    </source>
</reference>
<evidence type="ECO:0000256" key="4">
    <source>
        <dbReference type="ARBA" id="ARBA00023242"/>
    </source>
</evidence>
<feature type="compositionally biased region" description="Basic residues" evidence="5">
    <location>
        <begin position="357"/>
        <end position="366"/>
    </location>
</feature>
<dbReference type="GO" id="GO:0006364">
    <property type="term" value="P:rRNA processing"/>
    <property type="evidence" value="ECO:0007669"/>
    <property type="project" value="UniProtKB-KW"/>
</dbReference>
<dbReference type="PANTHER" id="PTHR13026:SF0">
    <property type="entry name" value="RIBOSOMAL RNA PROCESSING 1B"/>
    <property type="match status" value="1"/>
</dbReference>
<evidence type="ECO:0000256" key="5">
    <source>
        <dbReference type="SAM" id="MobiDB-lite"/>
    </source>
</evidence>
<protein>
    <recommendedName>
        <fullName evidence="8">Ribosomal RNA processing 1</fullName>
    </recommendedName>
</protein>
<feature type="compositionally biased region" description="Acidic residues" evidence="5">
    <location>
        <begin position="341"/>
        <end position="354"/>
    </location>
</feature>
<dbReference type="Ensembl" id="ENSORLT00015008891.1">
    <property type="protein sequence ID" value="ENSORLP00015003672.1"/>
    <property type="gene ID" value="ENSORLG00015004425.1"/>
</dbReference>
<feature type="compositionally biased region" description="Basic and acidic residues" evidence="5">
    <location>
        <begin position="610"/>
        <end position="624"/>
    </location>
</feature>
<name>A0A3P9H795_ORYLA</name>
<keyword evidence="4" id="KW-0539">Nucleus</keyword>